<keyword evidence="3" id="KW-0408">Iron</keyword>
<comment type="similarity">
    <text evidence="4">Belongs to the cyclic nucleotide phosphodiesterase class-III family.</text>
</comment>
<evidence type="ECO:0000256" key="1">
    <source>
        <dbReference type="ARBA" id="ARBA00022723"/>
    </source>
</evidence>
<evidence type="ECO:0000259" key="5">
    <source>
        <dbReference type="Pfam" id="PF00149"/>
    </source>
</evidence>
<dbReference type="PANTHER" id="PTHR42988:SF2">
    <property type="entry name" value="CYCLIC NUCLEOTIDE PHOSPHODIESTERASE CBUA0032-RELATED"/>
    <property type="match status" value="1"/>
</dbReference>
<organism evidence="6 7">
    <name type="scientific">Azospira restricta</name>
    <dbReference type="NCBI Taxonomy" id="404405"/>
    <lineage>
        <taxon>Bacteria</taxon>
        <taxon>Pseudomonadati</taxon>
        <taxon>Pseudomonadota</taxon>
        <taxon>Betaproteobacteria</taxon>
        <taxon>Rhodocyclales</taxon>
        <taxon>Rhodocyclaceae</taxon>
        <taxon>Azospira</taxon>
    </lineage>
</organism>
<protein>
    <submittedName>
        <fullName evidence="6">Phosphodiesterase</fullName>
    </submittedName>
</protein>
<dbReference type="Gene3D" id="3.30.750.180">
    <property type="entry name" value="GpdQ, beta-strand dimerisation domain"/>
    <property type="match status" value="1"/>
</dbReference>
<dbReference type="InterPro" id="IPR029052">
    <property type="entry name" value="Metallo-depent_PP-like"/>
</dbReference>
<dbReference type="SUPFAM" id="SSF56300">
    <property type="entry name" value="Metallo-dependent phosphatases"/>
    <property type="match status" value="1"/>
</dbReference>
<dbReference type="GO" id="GO:0004112">
    <property type="term" value="F:cyclic-nucleotide phosphodiesterase activity"/>
    <property type="evidence" value="ECO:0007669"/>
    <property type="project" value="InterPro"/>
</dbReference>
<dbReference type="GO" id="GO:0046872">
    <property type="term" value="F:metal ion binding"/>
    <property type="evidence" value="ECO:0007669"/>
    <property type="project" value="UniProtKB-KW"/>
</dbReference>
<dbReference type="InterPro" id="IPR042283">
    <property type="entry name" value="GpdQ_catalytic"/>
</dbReference>
<dbReference type="InterPro" id="IPR026575">
    <property type="entry name" value="GpdQ/CpdA-like"/>
</dbReference>
<evidence type="ECO:0000256" key="4">
    <source>
        <dbReference type="ARBA" id="ARBA00025742"/>
    </source>
</evidence>
<dbReference type="Proteomes" id="UP000663444">
    <property type="component" value="Chromosome"/>
</dbReference>
<evidence type="ECO:0000313" key="7">
    <source>
        <dbReference type="Proteomes" id="UP000663444"/>
    </source>
</evidence>
<dbReference type="CDD" id="cd07402">
    <property type="entry name" value="MPP_GpdQ"/>
    <property type="match status" value="1"/>
</dbReference>
<dbReference type="InterPro" id="IPR050884">
    <property type="entry name" value="CNP_phosphodiesterase-III"/>
</dbReference>
<dbReference type="RefSeq" id="WP_203387994.1">
    <property type="nucleotide sequence ID" value="NZ_CP064781.1"/>
</dbReference>
<feature type="domain" description="Calcineurin-like phosphoesterase" evidence="5">
    <location>
        <begin position="3"/>
        <end position="194"/>
    </location>
</feature>
<dbReference type="KEGG" id="ares:IWH25_03610"/>
<gene>
    <name evidence="6" type="ORF">IWH25_03610</name>
</gene>
<dbReference type="InterPro" id="IPR042281">
    <property type="entry name" value="GpdQ_beta-strand"/>
</dbReference>
<keyword evidence="1" id="KW-0479">Metal-binding</keyword>
<dbReference type="EMBL" id="CP064781">
    <property type="protein sequence ID" value="QRJ64449.1"/>
    <property type="molecule type" value="Genomic_DNA"/>
</dbReference>
<proteinExistence type="inferred from homology"/>
<dbReference type="PANTHER" id="PTHR42988">
    <property type="entry name" value="PHOSPHOHYDROLASE"/>
    <property type="match status" value="1"/>
</dbReference>
<evidence type="ECO:0000313" key="6">
    <source>
        <dbReference type="EMBL" id="QRJ64449.1"/>
    </source>
</evidence>
<sequence length="263" mass="27826">MARIVQLSDLHLRAAGRLLYRQIDTAGALAQAIARINALSPRPDLVVLSGDLANAGSAAEYAHLRAQLAALAVPWALMPGNHDDRAALRAAFPEQPWAAGELAQQRRECDAGDLLLVDTVVPGEDGGAVGEAQLAWLDANLRADRDALLFLHHPPVRTGIAGMDAIGLAGAETLAAWLHRHPRVRALFCGHVHRTIFSEFAGRPLAIAPSPAHQIALDLSGDAAALAWTMEPGGMLLIDWPAGAPPAIHLLPVATAPVHRYAD</sequence>
<name>A0A974SQB8_9RHOO</name>
<keyword evidence="7" id="KW-1185">Reference proteome</keyword>
<accession>A0A974SQB8</accession>
<reference evidence="6" key="1">
    <citation type="submission" date="2020-11" db="EMBL/GenBank/DDBJ databases">
        <title>Azospira restricta DSM 18626 genome sequence.</title>
        <authorList>
            <person name="Moe W.M."/>
        </authorList>
    </citation>
    <scope>NUCLEOTIDE SEQUENCE</scope>
    <source>
        <strain evidence="6">DSM 18626</strain>
    </source>
</reference>
<dbReference type="Gene3D" id="3.60.21.40">
    <property type="entry name" value="GpdQ, catalytic alpha/beta sandwich domain"/>
    <property type="match status" value="1"/>
</dbReference>
<dbReference type="InterPro" id="IPR004843">
    <property type="entry name" value="Calcineurin-like_PHP"/>
</dbReference>
<keyword evidence="2" id="KW-0378">Hydrolase</keyword>
<dbReference type="Pfam" id="PF00149">
    <property type="entry name" value="Metallophos"/>
    <property type="match status" value="1"/>
</dbReference>
<evidence type="ECO:0000256" key="2">
    <source>
        <dbReference type="ARBA" id="ARBA00022801"/>
    </source>
</evidence>
<dbReference type="AlphaFoldDB" id="A0A974SQB8"/>
<evidence type="ECO:0000256" key="3">
    <source>
        <dbReference type="ARBA" id="ARBA00023004"/>
    </source>
</evidence>